<dbReference type="GO" id="GO:0006508">
    <property type="term" value="P:proteolysis"/>
    <property type="evidence" value="ECO:0007669"/>
    <property type="project" value="UniProtKB-KW"/>
</dbReference>
<keyword evidence="4 6" id="KW-0720">Serine protease</keyword>
<evidence type="ECO:0000256" key="5">
    <source>
        <dbReference type="PIRSR" id="PIRSR615500-1"/>
    </source>
</evidence>
<dbReference type="Proteomes" id="UP000886804">
    <property type="component" value="Unassembled WGS sequence"/>
</dbReference>
<evidence type="ECO:0000256" key="2">
    <source>
        <dbReference type="ARBA" id="ARBA00022670"/>
    </source>
</evidence>
<gene>
    <name evidence="9" type="ORF">H9716_11070</name>
</gene>
<dbReference type="PANTHER" id="PTHR43399:SF4">
    <property type="entry name" value="CELL WALL-ASSOCIATED PROTEASE"/>
    <property type="match status" value="1"/>
</dbReference>
<evidence type="ECO:0000256" key="3">
    <source>
        <dbReference type="ARBA" id="ARBA00022801"/>
    </source>
</evidence>
<evidence type="ECO:0000256" key="6">
    <source>
        <dbReference type="PROSITE-ProRule" id="PRU01240"/>
    </source>
</evidence>
<keyword evidence="3 6" id="KW-0378">Hydrolase</keyword>
<feature type="active site" description="Charge relay system" evidence="5 6">
    <location>
        <position position="358"/>
    </location>
</feature>
<evidence type="ECO:0000313" key="9">
    <source>
        <dbReference type="EMBL" id="HJB08383.1"/>
    </source>
</evidence>
<comment type="similarity">
    <text evidence="1 6 7">Belongs to the peptidase S8 family.</text>
</comment>
<dbReference type="Pfam" id="PF00082">
    <property type="entry name" value="Peptidase_S8"/>
    <property type="match status" value="1"/>
</dbReference>
<protein>
    <submittedName>
        <fullName evidence="9">S8 family serine peptidase</fullName>
    </submittedName>
</protein>
<dbReference type="SUPFAM" id="SSF52743">
    <property type="entry name" value="Subtilisin-like"/>
    <property type="match status" value="1"/>
</dbReference>
<name>A0A9D2L9A7_9FIRM</name>
<dbReference type="Gene3D" id="3.40.50.200">
    <property type="entry name" value="Peptidase S8/S53 domain"/>
    <property type="match status" value="1"/>
</dbReference>
<dbReference type="PRINTS" id="PR00723">
    <property type="entry name" value="SUBTILISIN"/>
</dbReference>
<dbReference type="PROSITE" id="PS00138">
    <property type="entry name" value="SUBTILASE_SER"/>
    <property type="match status" value="1"/>
</dbReference>
<feature type="active site" description="Charge relay system" evidence="5 6">
    <location>
        <position position="194"/>
    </location>
</feature>
<dbReference type="InterPro" id="IPR036852">
    <property type="entry name" value="Peptidase_S8/S53_dom_sf"/>
</dbReference>
<evidence type="ECO:0000259" key="8">
    <source>
        <dbReference type="Pfam" id="PF00082"/>
    </source>
</evidence>
<dbReference type="InterPro" id="IPR000209">
    <property type="entry name" value="Peptidase_S8/S53_dom"/>
</dbReference>
<keyword evidence="2 6" id="KW-0645">Protease</keyword>
<feature type="domain" description="Peptidase S8/S53" evidence="8">
    <location>
        <begin position="129"/>
        <end position="394"/>
    </location>
</feature>
<dbReference type="GO" id="GO:0004252">
    <property type="term" value="F:serine-type endopeptidase activity"/>
    <property type="evidence" value="ECO:0007669"/>
    <property type="project" value="UniProtKB-UniRule"/>
</dbReference>
<dbReference type="InterPro" id="IPR015500">
    <property type="entry name" value="Peptidase_S8_subtilisin-rel"/>
</dbReference>
<evidence type="ECO:0000313" key="10">
    <source>
        <dbReference type="Proteomes" id="UP000886804"/>
    </source>
</evidence>
<dbReference type="CDD" id="cd07473">
    <property type="entry name" value="Peptidases_S8_Subtilisin_like"/>
    <property type="match status" value="1"/>
</dbReference>
<comment type="caution">
    <text evidence="9">The sequence shown here is derived from an EMBL/GenBank/DDBJ whole genome shotgun (WGS) entry which is preliminary data.</text>
</comment>
<evidence type="ECO:0000256" key="1">
    <source>
        <dbReference type="ARBA" id="ARBA00011073"/>
    </source>
</evidence>
<evidence type="ECO:0000256" key="4">
    <source>
        <dbReference type="ARBA" id="ARBA00022825"/>
    </source>
</evidence>
<accession>A0A9D2L9A7</accession>
<dbReference type="PANTHER" id="PTHR43399">
    <property type="entry name" value="SUBTILISIN-RELATED"/>
    <property type="match status" value="1"/>
</dbReference>
<dbReference type="InterPro" id="IPR023827">
    <property type="entry name" value="Peptidase_S8_Asp-AS"/>
</dbReference>
<dbReference type="PROSITE" id="PS51892">
    <property type="entry name" value="SUBTILASE"/>
    <property type="match status" value="1"/>
</dbReference>
<dbReference type="InterPro" id="IPR051048">
    <property type="entry name" value="Peptidase_S8/S53_subtilisin"/>
</dbReference>
<evidence type="ECO:0000256" key="7">
    <source>
        <dbReference type="RuleBase" id="RU003355"/>
    </source>
</evidence>
<proteinExistence type="inferred from homology"/>
<dbReference type="InterPro" id="IPR034204">
    <property type="entry name" value="PfSUB1-like_cat_dom"/>
</dbReference>
<reference evidence="9" key="1">
    <citation type="journal article" date="2021" name="PeerJ">
        <title>Extensive microbial diversity within the chicken gut microbiome revealed by metagenomics and culture.</title>
        <authorList>
            <person name="Gilroy R."/>
            <person name="Ravi A."/>
            <person name="Getino M."/>
            <person name="Pursley I."/>
            <person name="Horton D.L."/>
            <person name="Alikhan N.F."/>
            <person name="Baker D."/>
            <person name="Gharbi K."/>
            <person name="Hall N."/>
            <person name="Watson M."/>
            <person name="Adriaenssens E.M."/>
            <person name="Foster-Nyarko E."/>
            <person name="Jarju S."/>
            <person name="Secka A."/>
            <person name="Antonio M."/>
            <person name="Oren A."/>
            <person name="Chaudhuri R.R."/>
            <person name="La Ragione R."/>
            <person name="Hildebrand F."/>
            <person name="Pallen M.J."/>
        </authorList>
    </citation>
    <scope>NUCLEOTIDE SEQUENCE</scope>
    <source>
        <strain evidence="9">CHK188-4685</strain>
    </source>
</reference>
<dbReference type="AlphaFoldDB" id="A0A9D2L9A7"/>
<dbReference type="InterPro" id="IPR023828">
    <property type="entry name" value="Peptidase_S8_Ser-AS"/>
</dbReference>
<dbReference type="PROSITE" id="PS00136">
    <property type="entry name" value="SUBTILASE_ASP"/>
    <property type="match status" value="1"/>
</dbReference>
<sequence length="419" mass="44599">MGTFFPSGQTVYQASASSENTSLPSESSCTYRLFDYGPGVANLSSGDNLSDYQWALKNEGRFRRIRSQLNLESLGGLYVHRNESGAVDGIALPRLEPGNFDKVTTEAVAGMDINITPAWELYDQAPAKRQTVVAVIDTGIDTSHPDLANAIWVNEDEIPGDGIDNDGNGYIDDVNGWDFFYDNNQIYLGSEDDHGTHGAGTIAAGRNNGGMAGITDNQYVKLMVLKALGTENGMGAPEDIVEAIHYAEANGAVICNLSFGSTEYDESVAQAIQNSNMLFVVAAGNGDRYRNGYDIDQYPVYPASLPFDNVITVGNILFDGNLDESSNYGVQSVDLAAPGVYILSTVSDDQYGYMSGTSMAAPMVTGVAAMVYSSHPELSVLGVKEVLLNSARRTDQLAGKVLTGGILDAGAAMAYGQTG</sequence>
<reference evidence="9" key="2">
    <citation type="submission" date="2021-04" db="EMBL/GenBank/DDBJ databases">
        <authorList>
            <person name="Gilroy R."/>
        </authorList>
    </citation>
    <scope>NUCLEOTIDE SEQUENCE</scope>
    <source>
        <strain evidence="9">CHK188-4685</strain>
    </source>
</reference>
<feature type="active site" description="Charge relay system" evidence="5 6">
    <location>
        <position position="137"/>
    </location>
</feature>
<dbReference type="EMBL" id="DWYS01000133">
    <property type="protein sequence ID" value="HJB08383.1"/>
    <property type="molecule type" value="Genomic_DNA"/>
</dbReference>
<organism evidence="9 10">
    <name type="scientific">Candidatus Enterocloster faecavium</name>
    <dbReference type="NCBI Taxonomy" id="2838560"/>
    <lineage>
        <taxon>Bacteria</taxon>
        <taxon>Bacillati</taxon>
        <taxon>Bacillota</taxon>
        <taxon>Clostridia</taxon>
        <taxon>Lachnospirales</taxon>
        <taxon>Lachnospiraceae</taxon>
        <taxon>Enterocloster</taxon>
    </lineage>
</organism>